<organism evidence="2 3">
    <name type="scientific">Aphis glycines</name>
    <name type="common">Soybean aphid</name>
    <dbReference type="NCBI Taxonomy" id="307491"/>
    <lineage>
        <taxon>Eukaryota</taxon>
        <taxon>Metazoa</taxon>
        <taxon>Ecdysozoa</taxon>
        <taxon>Arthropoda</taxon>
        <taxon>Hexapoda</taxon>
        <taxon>Insecta</taxon>
        <taxon>Pterygota</taxon>
        <taxon>Neoptera</taxon>
        <taxon>Paraneoptera</taxon>
        <taxon>Hemiptera</taxon>
        <taxon>Sternorrhyncha</taxon>
        <taxon>Aphidomorpha</taxon>
        <taxon>Aphidoidea</taxon>
        <taxon>Aphididae</taxon>
        <taxon>Aphidini</taxon>
        <taxon>Aphis</taxon>
        <taxon>Aphis</taxon>
    </lineage>
</organism>
<keyword evidence="1" id="KW-0812">Transmembrane</keyword>
<evidence type="ECO:0000256" key="1">
    <source>
        <dbReference type="SAM" id="Phobius"/>
    </source>
</evidence>
<protein>
    <submittedName>
        <fullName evidence="2">Uncharacterized protein</fullName>
    </submittedName>
</protein>
<name>A0A6G0T681_APHGL</name>
<gene>
    <name evidence="2" type="ORF">AGLY_014109</name>
</gene>
<reference evidence="2 3" key="1">
    <citation type="submission" date="2019-08" db="EMBL/GenBank/DDBJ databases">
        <title>The genome of the soybean aphid Biotype 1, its phylome, world population structure and adaptation to the North American continent.</title>
        <authorList>
            <person name="Giordano R."/>
            <person name="Donthu R.K."/>
            <person name="Hernandez A.G."/>
            <person name="Wright C.L."/>
            <person name="Zimin A.V."/>
        </authorList>
    </citation>
    <scope>NUCLEOTIDE SEQUENCE [LARGE SCALE GENOMIC DNA]</scope>
    <source>
        <tissue evidence="2">Whole aphids</tissue>
    </source>
</reference>
<keyword evidence="1" id="KW-1133">Transmembrane helix</keyword>
<dbReference type="AlphaFoldDB" id="A0A6G0T681"/>
<feature type="transmembrane region" description="Helical" evidence="1">
    <location>
        <begin position="105"/>
        <end position="124"/>
    </location>
</feature>
<proteinExistence type="predicted"/>
<evidence type="ECO:0000313" key="3">
    <source>
        <dbReference type="Proteomes" id="UP000475862"/>
    </source>
</evidence>
<evidence type="ECO:0000313" key="2">
    <source>
        <dbReference type="EMBL" id="KAE9525582.1"/>
    </source>
</evidence>
<keyword evidence="1" id="KW-0472">Membrane</keyword>
<keyword evidence="3" id="KW-1185">Reference proteome</keyword>
<feature type="transmembrane region" description="Helical" evidence="1">
    <location>
        <begin position="349"/>
        <end position="368"/>
    </location>
</feature>
<dbReference type="EMBL" id="VYZN01000059">
    <property type="protein sequence ID" value="KAE9525582.1"/>
    <property type="molecule type" value="Genomic_DNA"/>
</dbReference>
<dbReference type="Proteomes" id="UP000475862">
    <property type="component" value="Unassembled WGS sequence"/>
</dbReference>
<sequence length="412" mass="48143">MFYFGTRVLIKLIIRVLDNVKKYCELDYAKFKESIDKIFSENIAFFIILLILCVCLLKLEIEDKVIELNISPLFIANKKTLSPEANDDESEPLHYSVLDLKEHRFIIFLLHISFIFLEIVENVLNFKLRFTERKISNLNFKKEINLNNSFTILNVEPIWRAGSGLKNQFGTSHSITSSIKNINFVGREISILSLLTWLCGNAECTLPSDRRLLSNFVKIAKIYKQFCIRPLRIVFLRIKCFIIDFKFNPSITEVINLEFWRLPTTDNITSRNNASMSNFGGGFRWKSEYPWYIIETTEILDFYANFFLKCRSNFYEICRKRENLQGFYGIQMYTFACSKLQLWPKGLSMSVHFVTVILVFEILVNNCLGQSKTKQKLSTFERSSLTMIINVLLLWPELLVIKSMTIIALNNT</sequence>
<feature type="transmembrane region" description="Helical" evidence="1">
    <location>
        <begin position="38"/>
        <end position="59"/>
    </location>
</feature>
<accession>A0A6G0T681</accession>
<comment type="caution">
    <text evidence="2">The sequence shown here is derived from an EMBL/GenBank/DDBJ whole genome shotgun (WGS) entry which is preliminary data.</text>
</comment>
<feature type="transmembrane region" description="Helical" evidence="1">
    <location>
        <begin position="388"/>
        <end position="409"/>
    </location>
</feature>